<accession>A0A255XSG2</accession>
<comment type="caution">
    <text evidence="6">The sequence shown here is derived from an EMBL/GenBank/DDBJ whole genome shotgun (WGS) entry which is preliminary data.</text>
</comment>
<gene>
    <name evidence="6" type="ORF">CHR90_07325</name>
</gene>
<dbReference type="Gene3D" id="3.90.76.10">
    <property type="entry name" value="Dipeptide-binding Protein, Domain 1"/>
    <property type="match status" value="1"/>
</dbReference>
<keyword evidence="3 4" id="KW-0732">Signal</keyword>
<evidence type="ECO:0000256" key="2">
    <source>
        <dbReference type="ARBA" id="ARBA00005695"/>
    </source>
</evidence>
<dbReference type="GO" id="GO:1904680">
    <property type="term" value="F:peptide transmembrane transporter activity"/>
    <property type="evidence" value="ECO:0007669"/>
    <property type="project" value="TreeGrafter"/>
</dbReference>
<dbReference type="InterPro" id="IPR000914">
    <property type="entry name" value="SBP_5_dom"/>
</dbReference>
<dbReference type="Proteomes" id="UP000216361">
    <property type="component" value="Unassembled WGS sequence"/>
</dbReference>
<dbReference type="InterPro" id="IPR039424">
    <property type="entry name" value="SBP_5"/>
</dbReference>
<dbReference type="AlphaFoldDB" id="A0A255XSG2"/>
<dbReference type="InterPro" id="IPR030678">
    <property type="entry name" value="Peptide/Ni-bd"/>
</dbReference>
<name>A0A255XSG2_9PROT</name>
<protein>
    <submittedName>
        <fullName evidence="6">ABC transporter substrate-binding protein</fullName>
    </submittedName>
</protein>
<dbReference type="Gene3D" id="3.40.190.10">
    <property type="entry name" value="Periplasmic binding protein-like II"/>
    <property type="match status" value="1"/>
</dbReference>
<dbReference type="InterPro" id="IPR023765">
    <property type="entry name" value="SBP_5_CS"/>
</dbReference>
<comment type="subcellular location">
    <subcellularLocation>
        <location evidence="1">Periplasm</location>
    </subcellularLocation>
</comment>
<proteinExistence type="inferred from homology"/>
<evidence type="ECO:0000256" key="3">
    <source>
        <dbReference type="ARBA" id="ARBA00022729"/>
    </source>
</evidence>
<feature type="signal peptide" evidence="4">
    <location>
        <begin position="1"/>
        <end position="28"/>
    </location>
</feature>
<evidence type="ECO:0000256" key="1">
    <source>
        <dbReference type="ARBA" id="ARBA00004418"/>
    </source>
</evidence>
<dbReference type="SUPFAM" id="SSF53850">
    <property type="entry name" value="Periplasmic binding protein-like II"/>
    <property type="match status" value="1"/>
</dbReference>
<dbReference type="Gene3D" id="3.10.105.10">
    <property type="entry name" value="Dipeptide-binding Protein, Domain 3"/>
    <property type="match status" value="1"/>
</dbReference>
<dbReference type="GO" id="GO:0043190">
    <property type="term" value="C:ATP-binding cassette (ABC) transporter complex"/>
    <property type="evidence" value="ECO:0007669"/>
    <property type="project" value="InterPro"/>
</dbReference>
<evidence type="ECO:0000259" key="5">
    <source>
        <dbReference type="Pfam" id="PF00496"/>
    </source>
</evidence>
<dbReference type="EMBL" id="NOXS01000030">
    <property type="protein sequence ID" value="OYQ19918.1"/>
    <property type="molecule type" value="Genomic_DNA"/>
</dbReference>
<feature type="chain" id="PRO_5013124087" evidence="4">
    <location>
        <begin position="29"/>
        <end position="533"/>
    </location>
</feature>
<organism evidence="6 7">
    <name type="scientific">Elstera cyanobacteriorum</name>
    <dbReference type="NCBI Taxonomy" id="2022747"/>
    <lineage>
        <taxon>Bacteria</taxon>
        <taxon>Pseudomonadati</taxon>
        <taxon>Pseudomonadota</taxon>
        <taxon>Alphaproteobacteria</taxon>
        <taxon>Rhodospirillales</taxon>
        <taxon>Rhodospirillaceae</taxon>
        <taxon>Elstera</taxon>
    </lineage>
</organism>
<evidence type="ECO:0000313" key="7">
    <source>
        <dbReference type="Proteomes" id="UP000216361"/>
    </source>
</evidence>
<comment type="similarity">
    <text evidence="2">Belongs to the bacterial solute-binding protein 5 family.</text>
</comment>
<dbReference type="PIRSF" id="PIRSF002741">
    <property type="entry name" value="MppA"/>
    <property type="match status" value="1"/>
</dbReference>
<evidence type="ECO:0000313" key="6">
    <source>
        <dbReference type="EMBL" id="OYQ19918.1"/>
    </source>
</evidence>
<feature type="domain" description="Solute-binding protein family 5" evidence="5">
    <location>
        <begin position="78"/>
        <end position="442"/>
    </location>
</feature>
<sequence length="533" mass="58656">MKLSTKILTGTMLAGVSLAFALTGAVQAATPKDTVVMAKQIDDIISLDPAESFEFSGSEAVGNIYDRLLTYDFKDVSKIKGQIAESWAVAEDGLTYTFKIRKGMKFHSGNPVTAEDAAYSIHRAVLLNKSPAFILQQFGFNKDNLADRVRAPDAETLIIRVDKPVAPTFFYYCLTASVASVVDSKLVKTKEVNGDFGNEFLKTNSAASGAYVLRSWKAKESYTLDAFDGYWAGKAKNKRVVVRHIAEAATQRLMLEKGDVDYARNLEKDQIIGLASNKSVVLDSGVKGSLMYLGLNQKNPILAKPEVRQALKMLVDYKSIEENILKGTRVTHQAFLPTGFLGALNDNPYSFDLAKAKELLAKAGHPDGFSVTMDVRNVSPYADVAQAVQASWAKAGVKLELIPGDGKQTLTKYRARNHDIYIGDWGPDYQDPHTNAETFAINLDNSDTTKSKTLAWRNSWDIPAMSKKTLAAVEERDPAKRAQIYLDIQKEHQASSPFVVMFQQIEVAAHPANVKGFIIGPSFDVNLYSQITK</sequence>
<dbReference type="CDD" id="cd08512">
    <property type="entry name" value="PBP2_NikA_DppA_OppA_like_7"/>
    <property type="match status" value="1"/>
</dbReference>
<evidence type="ECO:0000256" key="4">
    <source>
        <dbReference type="SAM" id="SignalP"/>
    </source>
</evidence>
<reference evidence="6 7" key="1">
    <citation type="submission" date="2017-07" db="EMBL/GenBank/DDBJ databases">
        <title>Elstera cyanobacteriorum sp. nov., a novel bacterium isolated from cyanobacterial aggregates in a eutrophic lake.</title>
        <authorList>
            <person name="Cai H."/>
        </authorList>
    </citation>
    <scope>NUCLEOTIDE SEQUENCE [LARGE SCALE GENOMIC DNA]</scope>
    <source>
        <strain evidence="6 7">TH019</strain>
    </source>
</reference>
<dbReference type="Pfam" id="PF00496">
    <property type="entry name" value="SBP_bac_5"/>
    <property type="match status" value="1"/>
</dbReference>
<dbReference type="RefSeq" id="WP_094408337.1">
    <property type="nucleotide sequence ID" value="NZ_BMJZ01000006.1"/>
</dbReference>
<dbReference type="PROSITE" id="PS01040">
    <property type="entry name" value="SBP_BACTERIAL_5"/>
    <property type="match status" value="1"/>
</dbReference>
<dbReference type="OrthoDB" id="9803988at2"/>
<dbReference type="PANTHER" id="PTHR30290:SF34">
    <property type="entry name" value="ABC TRANSPORTER, PERIPLASMIC OLIGO-PEPTIDE BINDING PROTEIN, PUTATIVE-RELATED"/>
    <property type="match status" value="1"/>
</dbReference>
<dbReference type="GO" id="GO:0015833">
    <property type="term" value="P:peptide transport"/>
    <property type="evidence" value="ECO:0007669"/>
    <property type="project" value="TreeGrafter"/>
</dbReference>
<keyword evidence="7" id="KW-1185">Reference proteome</keyword>
<dbReference type="PANTHER" id="PTHR30290">
    <property type="entry name" value="PERIPLASMIC BINDING COMPONENT OF ABC TRANSPORTER"/>
    <property type="match status" value="1"/>
</dbReference>
<dbReference type="GO" id="GO:0030288">
    <property type="term" value="C:outer membrane-bounded periplasmic space"/>
    <property type="evidence" value="ECO:0007669"/>
    <property type="project" value="UniProtKB-ARBA"/>
</dbReference>